<proteinExistence type="predicted"/>
<accession>A0ABU5P0D6</accession>
<dbReference type="Pfam" id="PF04357">
    <property type="entry name" value="TamB"/>
    <property type="match status" value="1"/>
</dbReference>
<dbReference type="EMBL" id="JAYDCJ010000003">
    <property type="protein sequence ID" value="MEA1081505.1"/>
    <property type="molecule type" value="Genomic_DNA"/>
</dbReference>
<organism evidence="7 8">
    <name type="scientific">Marinobacter qingdaonensis</name>
    <dbReference type="NCBI Taxonomy" id="3108486"/>
    <lineage>
        <taxon>Bacteria</taxon>
        <taxon>Pseudomonadati</taxon>
        <taxon>Pseudomonadota</taxon>
        <taxon>Gammaproteobacteria</taxon>
        <taxon>Pseudomonadales</taxon>
        <taxon>Marinobacteraceae</taxon>
        <taxon>Marinobacter</taxon>
    </lineage>
</organism>
<protein>
    <submittedName>
        <fullName evidence="7">Translocation/assembly module TamB domain-containing protein</fullName>
    </submittedName>
</protein>
<evidence type="ECO:0000259" key="6">
    <source>
        <dbReference type="Pfam" id="PF04357"/>
    </source>
</evidence>
<dbReference type="Proteomes" id="UP001305746">
    <property type="component" value="Unassembled WGS sequence"/>
</dbReference>
<dbReference type="InterPro" id="IPR007452">
    <property type="entry name" value="TamB_C"/>
</dbReference>
<reference evidence="7 8" key="1">
    <citation type="submission" date="2023-12" db="EMBL/GenBank/DDBJ databases">
        <title>Marinobacter qingdaonensis sp. nov., isolated from the intertidal sediment of Qingdao, PR China.</title>
        <authorList>
            <person name="Li Y."/>
        </authorList>
    </citation>
    <scope>NUCLEOTIDE SEQUENCE [LARGE SCALE GENOMIC DNA]</scope>
    <source>
        <strain evidence="7 8">ASW11-75</strain>
    </source>
</reference>
<name>A0ABU5P0D6_9GAMM</name>
<keyword evidence="2 5" id="KW-0812">Transmembrane</keyword>
<dbReference type="PANTHER" id="PTHR36985">
    <property type="entry name" value="TRANSLOCATION AND ASSEMBLY MODULE SUBUNIT TAMB"/>
    <property type="match status" value="1"/>
</dbReference>
<evidence type="ECO:0000256" key="2">
    <source>
        <dbReference type="ARBA" id="ARBA00022692"/>
    </source>
</evidence>
<feature type="transmembrane region" description="Helical" evidence="5">
    <location>
        <begin position="21"/>
        <end position="47"/>
    </location>
</feature>
<dbReference type="RefSeq" id="WP_322855960.1">
    <property type="nucleotide sequence ID" value="NZ_JAYDCJ010000003.1"/>
</dbReference>
<sequence length="1253" mass="134989">MTDHQPSQETPEAPESGRRSLWFWVLVGLGVLVLLPVLLLVLILLALKSETGTAWVIDQVPGLQVTDGRGSLLDQWRAADLVWQGYGADVRVQAPVIAWSPSCLFSKQVCLDTLKADTIDVSVEPSADPGASETPLALPDVDIPMGLRIGEVDLGQFTFNQNRIWDRLELSAGGSGAEWRIDRAQYRLDDYVLGLSGRIETRRDWPLALELTASLPPPAGDRWSLNLDLSGSVRDLRLSGRSQGYLEARLQGQVSPLDERLPARLRVDSKEFLALADLPATLTLQDWFLEARGSLAQGFRTRARATLPGTEGAINLSLDGNVGTEAARDLELQLRTQNGDKQGQLRVTGAVRWLDGLQANADLQLDRFPWYSLLPDLEPPPVRLNRLDGSVTWDDGQYHAKLKADVEGPQGQASLSSTVDGDLTETRLSDLMVTTGAGALSGDGKVNFAGPLTWQAALRLEDFNPGYWVPALEASLSGDISTEGQLREGRHPAVKAQWQLAGQWQQQPAEASGALDSSSGSWQLSDLAVSVGDNRIEGSGAWGEELAGKLRLDLPAPEQLLAGLAGQVQAEVSVAGTLDNPTGDLSLRARDLAWQDTLELGGLELDAALKPGWRLSSRIDASAIESAGQQLESLRLTGSGTREQHRVEILAEHAEAAMALVFAGGFQGAAWDAWQGALAQGRIEVPQQNQRWDLQAPASLAYQHGPGKLTFGAHCWQWQQSSVCADDQVLLPTPSIAYRIRNVPTSALDPVMPERLRWLGSLNGDIDVTMADGGPRGQIRVDAGSGQFEVQVEGDEWETLAYERFTVALGLKPEQADLELRLAGPSLGELAVDVGVDPRSSERRIQGQFSLERLDIALAGIFAGLDEVAGQIQGRGTLSGPLLKPAVEGELSLTGGRIVDPRLPIPVEEVVATLTLNGYAADLSGRIQSSERGQTRLDGRVSWEGAPEGEIAIKGERVPFSLEPYAQLELAPDLVVAFGQGDLKVTGQLAVPRGSIEIKGLPPQAISVTEDEVIVGVEPEQPVIRSINMDVTVVVGEDEVSFVAFGVTGNLEGTLRIGNDMDTRGTLQLVDGQYEKFGQELELRTARILFVGNLTQPYLDIEAIRRVDTVVAGIRLSGPVQAPETEIFSSPDMPQTDALSYLVLGRPPQSQGDQGQMSGAAISLGLTQANKVTGKLGEEIGIQQLMLETEGSGEQTSVVASGYLTDELSVRYGVGVFEPITTVALRYDLTRNIYVEAASGLAASLDIFYTRDF</sequence>
<evidence type="ECO:0000256" key="5">
    <source>
        <dbReference type="SAM" id="Phobius"/>
    </source>
</evidence>
<feature type="domain" description="Translocation and assembly module TamB C-terminal" evidence="6">
    <location>
        <begin position="929"/>
        <end position="1253"/>
    </location>
</feature>
<keyword evidence="3 5" id="KW-1133">Transmembrane helix</keyword>
<evidence type="ECO:0000256" key="4">
    <source>
        <dbReference type="ARBA" id="ARBA00023136"/>
    </source>
</evidence>
<evidence type="ECO:0000256" key="1">
    <source>
        <dbReference type="ARBA" id="ARBA00004167"/>
    </source>
</evidence>
<evidence type="ECO:0000256" key="3">
    <source>
        <dbReference type="ARBA" id="ARBA00022989"/>
    </source>
</evidence>
<keyword evidence="8" id="KW-1185">Reference proteome</keyword>
<keyword evidence="4 5" id="KW-0472">Membrane</keyword>
<dbReference type="PANTHER" id="PTHR36985:SF1">
    <property type="entry name" value="TRANSLOCATION AND ASSEMBLY MODULE SUBUNIT TAMB"/>
    <property type="match status" value="1"/>
</dbReference>
<evidence type="ECO:0000313" key="8">
    <source>
        <dbReference type="Proteomes" id="UP001305746"/>
    </source>
</evidence>
<comment type="caution">
    <text evidence="7">The sequence shown here is derived from an EMBL/GenBank/DDBJ whole genome shotgun (WGS) entry which is preliminary data.</text>
</comment>
<evidence type="ECO:0000313" key="7">
    <source>
        <dbReference type="EMBL" id="MEA1081505.1"/>
    </source>
</evidence>
<gene>
    <name evidence="7" type="ORF">U5822_12560</name>
</gene>
<comment type="subcellular location">
    <subcellularLocation>
        <location evidence="1">Membrane</location>
        <topology evidence="1">Single-pass membrane protein</topology>
    </subcellularLocation>
</comment>